<organism evidence="1 3">
    <name type="scientific">Modestobacter muralis</name>
    <dbReference type="NCBI Taxonomy" id="1608614"/>
    <lineage>
        <taxon>Bacteria</taxon>
        <taxon>Bacillati</taxon>
        <taxon>Actinomycetota</taxon>
        <taxon>Actinomycetes</taxon>
        <taxon>Geodermatophilales</taxon>
        <taxon>Geodermatophilaceae</taxon>
        <taxon>Modestobacter</taxon>
    </lineage>
</organism>
<dbReference type="Proteomes" id="UP000468828">
    <property type="component" value="Unassembled WGS sequence"/>
</dbReference>
<name>A0A6P0ENF6_9ACTN</name>
<dbReference type="EMBL" id="JAAGWB010000011">
    <property type="protein sequence ID" value="NEN49998.1"/>
    <property type="molecule type" value="Genomic_DNA"/>
</dbReference>
<accession>A0A6P0ENF6</accession>
<sequence length="165" mass="17704">MPRLRWPSAPTPRDELGVVVHGPVVLARSPGITAALRHVLAHPDGLHLPLVVRADGVQAEAAGRELDRHRVTAPARGAVGTDPWTGLLLTVGADGEERTADPGRSHSSARPDSFESETSYWIGRLPADGRLRLTVSWPQAGLAEATTVLQLDDLHELPARVVRLP</sequence>
<dbReference type="RefSeq" id="WP_163609687.1">
    <property type="nucleotide sequence ID" value="NZ_JAAGWB010000011.1"/>
</dbReference>
<evidence type="ECO:0000313" key="4">
    <source>
        <dbReference type="Proteomes" id="UP000471152"/>
    </source>
</evidence>
<dbReference type="EMBL" id="JAAGWH010000011">
    <property type="protein sequence ID" value="NEK93231.1"/>
    <property type="molecule type" value="Genomic_DNA"/>
</dbReference>
<evidence type="ECO:0000313" key="3">
    <source>
        <dbReference type="Proteomes" id="UP000468828"/>
    </source>
</evidence>
<proteinExistence type="predicted"/>
<gene>
    <name evidence="2" type="ORF">G3R41_03425</name>
    <name evidence="1" type="ORF">GCU67_03425</name>
</gene>
<comment type="caution">
    <text evidence="1">The sequence shown here is derived from an EMBL/GenBank/DDBJ whole genome shotgun (WGS) entry which is preliminary data.</text>
</comment>
<dbReference type="Proteomes" id="UP000471152">
    <property type="component" value="Unassembled WGS sequence"/>
</dbReference>
<dbReference type="AlphaFoldDB" id="A0A6P0ENF6"/>
<evidence type="ECO:0000313" key="2">
    <source>
        <dbReference type="EMBL" id="NEN49998.1"/>
    </source>
</evidence>
<evidence type="ECO:0000313" key="1">
    <source>
        <dbReference type="EMBL" id="NEK93231.1"/>
    </source>
</evidence>
<keyword evidence="3" id="KW-1185">Reference proteome</keyword>
<protein>
    <submittedName>
        <fullName evidence="1">Uncharacterized protein</fullName>
    </submittedName>
</protein>
<reference evidence="1 3" key="1">
    <citation type="submission" date="2020-01" db="EMBL/GenBank/DDBJ databases">
        <title>the WGS Modestobacter muralis CPCC 204518.</title>
        <authorList>
            <person name="Jiang Z."/>
        </authorList>
    </citation>
    <scope>NUCLEOTIDE SEQUENCE [LARGE SCALE GENOMIC DNA]</scope>
    <source>
        <strain evidence="1 3">DSM 100205</strain>
    </source>
</reference>
<reference evidence="2 4" key="2">
    <citation type="submission" date="2020-02" db="EMBL/GenBank/DDBJ databases">
        <title>The WGS of Modestobacter muralis DSM 100205.</title>
        <authorList>
            <person name="Jiang Z."/>
        </authorList>
    </citation>
    <scope>NUCLEOTIDE SEQUENCE [LARGE SCALE GENOMIC DNA]</scope>
    <source>
        <strain evidence="2 4">DSM 100205</strain>
    </source>
</reference>